<evidence type="ECO:0000256" key="11">
    <source>
        <dbReference type="ARBA" id="ARBA00082472"/>
    </source>
</evidence>
<dbReference type="SUPFAM" id="SSF52402">
    <property type="entry name" value="Adenine nucleotide alpha hydrolases-like"/>
    <property type="match status" value="1"/>
</dbReference>
<keyword evidence="5" id="KW-0521">NADP</keyword>
<dbReference type="Pfam" id="PF01507">
    <property type="entry name" value="PAPS_reduct"/>
    <property type="match status" value="1"/>
</dbReference>
<gene>
    <name evidence="15" type="ORF">EJ05DRAFT_532026</name>
</gene>
<evidence type="ECO:0000256" key="3">
    <source>
        <dbReference type="ARBA" id="ARBA00013096"/>
    </source>
</evidence>
<dbReference type="GO" id="GO:0019379">
    <property type="term" value="P:sulfate assimilation, phosphoadenylyl sulfate reduction by phosphoadenylyl-sulfate reductase (thioredoxin)"/>
    <property type="evidence" value="ECO:0007669"/>
    <property type="project" value="InterPro"/>
</dbReference>
<proteinExistence type="inferred from homology"/>
<dbReference type="InterPro" id="IPR014729">
    <property type="entry name" value="Rossmann-like_a/b/a_fold"/>
</dbReference>
<keyword evidence="8" id="KW-0198">Cysteine biosynthesis</keyword>
<evidence type="ECO:0000313" key="15">
    <source>
        <dbReference type="EMBL" id="KAF2757435.1"/>
    </source>
</evidence>
<comment type="similarity">
    <text evidence="2">Belongs to the PAPS reductase family. CysH subfamily.</text>
</comment>
<protein>
    <recommendedName>
        <fullName evidence="3">phosphoadenylyl-sulfate reductase (thioredoxin)</fullName>
        <ecNumber evidence="3">1.8.4.8</ecNumber>
    </recommendedName>
    <alternativeName>
        <fullName evidence="10">3'-phosphoadenylylsulfate reductase</fullName>
    </alternativeName>
    <alternativeName>
        <fullName evidence="12">PAPS reductase, thioredoxin dependent</fullName>
    </alternativeName>
    <alternativeName>
        <fullName evidence="11">PAdoPS reductase</fullName>
    </alternativeName>
</protein>
<feature type="domain" description="Phosphoadenosine phosphosulphate reductase" evidence="14">
    <location>
        <begin position="70"/>
        <end position="247"/>
    </location>
</feature>
<evidence type="ECO:0000256" key="8">
    <source>
        <dbReference type="ARBA" id="ARBA00023192"/>
    </source>
</evidence>
<feature type="compositionally biased region" description="Basic and acidic residues" evidence="13">
    <location>
        <begin position="8"/>
        <end position="20"/>
    </location>
</feature>
<dbReference type="HAMAP" id="MF_00063">
    <property type="entry name" value="CysH"/>
    <property type="match status" value="1"/>
</dbReference>
<evidence type="ECO:0000256" key="13">
    <source>
        <dbReference type="SAM" id="MobiDB-lite"/>
    </source>
</evidence>
<dbReference type="NCBIfam" id="TIGR00434">
    <property type="entry name" value="cysH"/>
    <property type="match status" value="1"/>
</dbReference>
<comment type="catalytic activity">
    <reaction evidence="9">
        <text>[thioredoxin]-disulfide + sulfite + adenosine 3',5'-bisphosphate + 2 H(+) = [thioredoxin]-dithiol + 3'-phosphoadenylyl sulfate</text>
        <dbReference type="Rhea" id="RHEA:11724"/>
        <dbReference type="Rhea" id="RHEA-COMP:10698"/>
        <dbReference type="Rhea" id="RHEA-COMP:10700"/>
        <dbReference type="ChEBI" id="CHEBI:15378"/>
        <dbReference type="ChEBI" id="CHEBI:17359"/>
        <dbReference type="ChEBI" id="CHEBI:29950"/>
        <dbReference type="ChEBI" id="CHEBI:50058"/>
        <dbReference type="ChEBI" id="CHEBI:58339"/>
        <dbReference type="ChEBI" id="CHEBI:58343"/>
        <dbReference type="EC" id="1.8.4.8"/>
    </reaction>
</comment>
<dbReference type="InterPro" id="IPR011800">
    <property type="entry name" value="PAPS_reductase_CysH"/>
</dbReference>
<dbReference type="AlphaFoldDB" id="A0A6A6W4F2"/>
<dbReference type="RefSeq" id="XP_033599886.1">
    <property type="nucleotide sequence ID" value="XM_033749059.1"/>
</dbReference>
<feature type="region of interest" description="Disordered" evidence="13">
    <location>
        <begin position="1"/>
        <end position="34"/>
    </location>
</feature>
<evidence type="ECO:0000259" key="14">
    <source>
        <dbReference type="Pfam" id="PF01507"/>
    </source>
</evidence>
<evidence type="ECO:0000256" key="1">
    <source>
        <dbReference type="ARBA" id="ARBA00004848"/>
    </source>
</evidence>
<dbReference type="NCBIfam" id="NF002537">
    <property type="entry name" value="PRK02090.1"/>
    <property type="match status" value="1"/>
</dbReference>
<keyword evidence="16" id="KW-1185">Reference proteome</keyword>
<dbReference type="GeneID" id="54490113"/>
<dbReference type="CDD" id="cd23945">
    <property type="entry name" value="PAPS_reductase"/>
    <property type="match status" value="1"/>
</dbReference>
<dbReference type="PANTHER" id="PTHR46509:SF1">
    <property type="entry name" value="PHOSPHOADENOSINE PHOSPHOSULFATE REDUCTASE"/>
    <property type="match status" value="1"/>
</dbReference>
<evidence type="ECO:0000256" key="7">
    <source>
        <dbReference type="ARBA" id="ARBA00023167"/>
    </source>
</evidence>
<dbReference type="Gene3D" id="3.40.50.620">
    <property type="entry name" value="HUPs"/>
    <property type="match status" value="1"/>
</dbReference>
<dbReference type="OrthoDB" id="7869097at2759"/>
<evidence type="ECO:0000256" key="10">
    <source>
        <dbReference type="ARBA" id="ARBA00078053"/>
    </source>
</evidence>
<dbReference type="FunFam" id="3.40.50.620:FF:000151">
    <property type="entry name" value="Phosphoadenosine phosphosulfate reductase"/>
    <property type="match status" value="1"/>
</dbReference>
<dbReference type="EC" id="1.8.4.8" evidence="3"/>
<dbReference type="PANTHER" id="PTHR46509">
    <property type="entry name" value="PHOSPHOADENOSINE PHOSPHOSULFATE REDUCTASE"/>
    <property type="match status" value="1"/>
</dbReference>
<dbReference type="GO" id="GO:0009086">
    <property type="term" value="P:methionine biosynthetic process"/>
    <property type="evidence" value="ECO:0007669"/>
    <property type="project" value="UniProtKB-KW"/>
</dbReference>
<dbReference type="EMBL" id="ML996573">
    <property type="protein sequence ID" value="KAF2757435.1"/>
    <property type="molecule type" value="Genomic_DNA"/>
</dbReference>
<comment type="pathway">
    <text evidence="1">Sulfur metabolism; hydrogen sulfide biosynthesis; sulfite from sulfate: step 3/3.</text>
</comment>
<evidence type="ECO:0000256" key="12">
    <source>
        <dbReference type="ARBA" id="ARBA00082553"/>
    </source>
</evidence>
<accession>A0A6A6W4F2</accession>
<dbReference type="Proteomes" id="UP000799437">
    <property type="component" value="Unassembled WGS sequence"/>
</dbReference>
<evidence type="ECO:0000256" key="9">
    <source>
        <dbReference type="ARBA" id="ARBA00052536"/>
    </source>
</evidence>
<dbReference type="GO" id="GO:0004604">
    <property type="term" value="F:phosphoadenylyl-sulfate reductase (thioredoxin) activity"/>
    <property type="evidence" value="ECO:0007669"/>
    <property type="project" value="UniProtKB-EC"/>
</dbReference>
<dbReference type="InterPro" id="IPR004511">
    <property type="entry name" value="PAPS/APS_Rdtase"/>
</dbReference>
<evidence type="ECO:0000256" key="5">
    <source>
        <dbReference type="ARBA" id="ARBA00022857"/>
    </source>
</evidence>
<reference evidence="15" key="1">
    <citation type="journal article" date="2020" name="Stud. Mycol.">
        <title>101 Dothideomycetes genomes: a test case for predicting lifestyles and emergence of pathogens.</title>
        <authorList>
            <person name="Haridas S."/>
            <person name="Albert R."/>
            <person name="Binder M."/>
            <person name="Bloem J."/>
            <person name="Labutti K."/>
            <person name="Salamov A."/>
            <person name="Andreopoulos B."/>
            <person name="Baker S."/>
            <person name="Barry K."/>
            <person name="Bills G."/>
            <person name="Bluhm B."/>
            <person name="Cannon C."/>
            <person name="Castanera R."/>
            <person name="Culley D."/>
            <person name="Daum C."/>
            <person name="Ezra D."/>
            <person name="Gonzalez J."/>
            <person name="Henrissat B."/>
            <person name="Kuo A."/>
            <person name="Liang C."/>
            <person name="Lipzen A."/>
            <person name="Lutzoni F."/>
            <person name="Magnuson J."/>
            <person name="Mondo S."/>
            <person name="Nolan M."/>
            <person name="Ohm R."/>
            <person name="Pangilinan J."/>
            <person name="Park H.-J."/>
            <person name="Ramirez L."/>
            <person name="Alfaro M."/>
            <person name="Sun H."/>
            <person name="Tritt A."/>
            <person name="Yoshinaga Y."/>
            <person name="Zwiers L.-H."/>
            <person name="Turgeon B."/>
            <person name="Goodwin S."/>
            <person name="Spatafora J."/>
            <person name="Crous P."/>
            <person name="Grigoriev I."/>
        </authorList>
    </citation>
    <scope>NUCLEOTIDE SEQUENCE</scope>
    <source>
        <strain evidence="15">CBS 121739</strain>
    </source>
</reference>
<keyword evidence="7" id="KW-0486">Methionine biosynthesis</keyword>
<evidence type="ECO:0000313" key="16">
    <source>
        <dbReference type="Proteomes" id="UP000799437"/>
    </source>
</evidence>
<evidence type="ECO:0000256" key="6">
    <source>
        <dbReference type="ARBA" id="ARBA00023002"/>
    </source>
</evidence>
<dbReference type="GO" id="GO:0005737">
    <property type="term" value="C:cytoplasm"/>
    <property type="evidence" value="ECO:0007669"/>
    <property type="project" value="TreeGrafter"/>
</dbReference>
<keyword evidence="6" id="KW-0560">Oxidoreductase</keyword>
<dbReference type="NCBIfam" id="TIGR02057">
    <property type="entry name" value="PAPS_reductase"/>
    <property type="match status" value="1"/>
</dbReference>
<keyword evidence="4" id="KW-0028">Amino-acid biosynthesis</keyword>
<name>A0A6A6W4F2_9PEZI</name>
<organism evidence="15 16">
    <name type="scientific">Pseudovirgaria hyperparasitica</name>
    <dbReference type="NCBI Taxonomy" id="470096"/>
    <lineage>
        <taxon>Eukaryota</taxon>
        <taxon>Fungi</taxon>
        <taxon>Dikarya</taxon>
        <taxon>Ascomycota</taxon>
        <taxon>Pezizomycotina</taxon>
        <taxon>Dothideomycetes</taxon>
        <taxon>Dothideomycetes incertae sedis</taxon>
        <taxon>Acrospermales</taxon>
        <taxon>Acrospermaceae</taxon>
        <taxon>Pseudovirgaria</taxon>
    </lineage>
</organism>
<evidence type="ECO:0000256" key="4">
    <source>
        <dbReference type="ARBA" id="ARBA00022605"/>
    </source>
</evidence>
<sequence>MSGNSTTYDDKDTASLRDVESGYGSGESNDSPQPEVLFTKTHLKHINQQLSKLSPDEILQWCLISLPSLYQTTALGPSGLVILDKLSKISGPLSSRIDLIFLDTLHHFSETLDLANRVRKTYPKFHMHIYKPEGCETAEEFATKHGEKLWESNEELYDWVAKVEPAQRSYAELQVKAVITGRRSTQGGKRSELDIVEIDDTGMIKVNPLANWTFDQVNTYIKENDVPSNELLQRGYKSVGDWHSTQPVAAGEDERSGRWKGRNKTECGIHNKKSRYAQFLMDQERKRTLQQEGMEQTIEQLNQTSISV</sequence>
<dbReference type="InterPro" id="IPR002500">
    <property type="entry name" value="PAPS_reduct_dom"/>
</dbReference>
<dbReference type="GO" id="GO:0019344">
    <property type="term" value="P:cysteine biosynthetic process"/>
    <property type="evidence" value="ECO:0007669"/>
    <property type="project" value="UniProtKB-KW"/>
</dbReference>
<evidence type="ECO:0000256" key="2">
    <source>
        <dbReference type="ARBA" id="ARBA00009732"/>
    </source>
</evidence>